<accession>A0ABR2R0K5</accession>
<evidence type="ECO:0000313" key="2">
    <source>
        <dbReference type="Proteomes" id="UP001396334"/>
    </source>
</evidence>
<proteinExistence type="predicted"/>
<name>A0ABR2R0K5_9ROSI</name>
<sequence>MRESLTRISIKYCKVALQEYFDIHVRLLARDFRKEGLEGFSVMCVAESIVLLMFDDDNIRSEYLTTNSLSKCWRTSDHGTRKCKFQIDEEIIGLVNRDEVDHCSFFDFTEAFGLHVGGNELDLGSIVPEGVVVSEGVAGPITSGPICDLLRQIDMKLLSWNVCGLGASPKPCSIQQVMRQQRCHMAVLLETKLEIFLIVAESSTHTGYGGEVEKCRRNRGAKSDCVKDEEDEICIDIMEPKFFCTPLISAGPKLSLAAPSILNFRTSISGRNHKLEESSERTRDIDFKASLLSMMVESEGNKGAHLACPIYTPLAKTTETFDRPLWAHY</sequence>
<protein>
    <submittedName>
        <fullName evidence="1">Uncharacterized protein</fullName>
    </submittedName>
</protein>
<keyword evidence="2" id="KW-1185">Reference proteome</keyword>
<dbReference type="EMBL" id="JBBPBN010000029">
    <property type="protein sequence ID" value="KAK9006217.1"/>
    <property type="molecule type" value="Genomic_DNA"/>
</dbReference>
<comment type="caution">
    <text evidence="1">The sequence shown here is derived from an EMBL/GenBank/DDBJ whole genome shotgun (WGS) entry which is preliminary data.</text>
</comment>
<reference evidence="1 2" key="1">
    <citation type="journal article" date="2024" name="G3 (Bethesda)">
        <title>Genome assembly of Hibiscus sabdariffa L. provides insights into metabolisms of medicinal natural products.</title>
        <authorList>
            <person name="Kim T."/>
        </authorList>
    </citation>
    <scope>NUCLEOTIDE SEQUENCE [LARGE SCALE GENOMIC DNA]</scope>
    <source>
        <strain evidence="1">TK-2024</strain>
        <tissue evidence="1">Old leaves</tissue>
    </source>
</reference>
<organism evidence="1 2">
    <name type="scientific">Hibiscus sabdariffa</name>
    <name type="common">roselle</name>
    <dbReference type="NCBI Taxonomy" id="183260"/>
    <lineage>
        <taxon>Eukaryota</taxon>
        <taxon>Viridiplantae</taxon>
        <taxon>Streptophyta</taxon>
        <taxon>Embryophyta</taxon>
        <taxon>Tracheophyta</taxon>
        <taxon>Spermatophyta</taxon>
        <taxon>Magnoliopsida</taxon>
        <taxon>eudicotyledons</taxon>
        <taxon>Gunneridae</taxon>
        <taxon>Pentapetalae</taxon>
        <taxon>rosids</taxon>
        <taxon>malvids</taxon>
        <taxon>Malvales</taxon>
        <taxon>Malvaceae</taxon>
        <taxon>Malvoideae</taxon>
        <taxon>Hibiscus</taxon>
    </lineage>
</organism>
<gene>
    <name evidence="1" type="ORF">V6N11_035262</name>
</gene>
<evidence type="ECO:0000313" key="1">
    <source>
        <dbReference type="EMBL" id="KAK9006217.1"/>
    </source>
</evidence>
<dbReference type="Proteomes" id="UP001396334">
    <property type="component" value="Unassembled WGS sequence"/>
</dbReference>